<keyword evidence="8" id="KW-0808">Transferase</keyword>
<accession>A0ABS5PQ20</accession>
<gene>
    <name evidence="8" type="ORF">KHM83_10665</name>
</gene>
<dbReference type="RefSeq" id="WP_213237004.1">
    <property type="nucleotide sequence ID" value="NZ_JAHBCL010000017.1"/>
</dbReference>
<evidence type="ECO:0000313" key="9">
    <source>
        <dbReference type="Proteomes" id="UP000746471"/>
    </source>
</evidence>
<dbReference type="InterPro" id="IPR052357">
    <property type="entry name" value="Orn_Lys_Arg_decarboxylase-I"/>
</dbReference>
<keyword evidence="4" id="KW-0663">Pyridoxal phosphate</keyword>
<evidence type="ECO:0000256" key="2">
    <source>
        <dbReference type="ARBA" id="ARBA00010671"/>
    </source>
</evidence>
<name>A0ABS5PQ20_9FIRM</name>
<dbReference type="InterPro" id="IPR036633">
    <property type="entry name" value="Prn/Lys/Arg_de-COase_C_sf"/>
</dbReference>
<evidence type="ECO:0000256" key="1">
    <source>
        <dbReference type="ARBA" id="ARBA00001933"/>
    </source>
</evidence>
<reference evidence="8 9" key="1">
    <citation type="submission" date="2021-05" db="EMBL/GenBank/DDBJ databases">
        <title>Fusibacter ferrireducens sp. nov., an anaerobic, sulfur- and Fe-reducing bacterium isolated from the mangrove sediment.</title>
        <authorList>
            <person name="Qiu D."/>
        </authorList>
    </citation>
    <scope>NUCLEOTIDE SEQUENCE [LARGE SCALE GENOMIC DNA]</scope>
    <source>
        <strain evidence="8 9">DSM 12116</strain>
    </source>
</reference>
<dbReference type="SUPFAM" id="SSF55904">
    <property type="entry name" value="Ornithine decarboxylase C-terminal domain"/>
    <property type="match status" value="1"/>
</dbReference>
<dbReference type="Gene3D" id="3.90.100.10">
    <property type="entry name" value="Orn/Lys/Arg decarboxylase, C-terminal domain"/>
    <property type="match status" value="1"/>
</dbReference>
<organism evidence="8 9">
    <name type="scientific">Fusibacter paucivorans</name>
    <dbReference type="NCBI Taxonomy" id="76009"/>
    <lineage>
        <taxon>Bacteria</taxon>
        <taxon>Bacillati</taxon>
        <taxon>Bacillota</taxon>
        <taxon>Clostridia</taxon>
        <taxon>Eubacteriales</taxon>
        <taxon>Eubacteriales Family XII. Incertae Sedis</taxon>
        <taxon>Fusibacter</taxon>
    </lineage>
</organism>
<feature type="domain" description="Orn/Lys/Arg decarboxylases family 1 pyridoxal-P attachment site" evidence="6">
    <location>
        <begin position="3"/>
        <end position="293"/>
    </location>
</feature>
<evidence type="ECO:0000256" key="3">
    <source>
        <dbReference type="ARBA" id="ARBA00022793"/>
    </source>
</evidence>
<protein>
    <submittedName>
        <fullName evidence="8">Aminotransferase class V-fold PLP-dependent enzyme</fullName>
    </submittedName>
</protein>
<dbReference type="InterPro" id="IPR015424">
    <property type="entry name" value="PyrdxlP-dep_Trfase"/>
</dbReference>
<keyword evidence="8" id="KW-0032">Aminotransferase</keyword>
<dbReference type="PANTHER" id="PTHR43277">
    <property type="entry name" value="ARGININE DECARBOXYLASE"/>
    <property type="match status" value="1"/>
</dbReference>
<dbReference type="InterPro" id="IPR000310">
    <property type="entry name" value="Orn/Lys/Arg_deCO2ase_major_dom"/>
</dbReference>
<evidence type="ECO:0000313" key="8">
    <source>
        <dbReference type="EMBL" id="MBS7527141.1"/>
    </source>
</evidence>
<dbReference type="Proteomes" id="UP000746471">
    <property type="component" value="Unassembled WGS sequence"/>
</dbReference>
<dbReference type="EMBL" id="JAHBCL010000017">
    <property type="protein sequence ID" value="MBS7527141.1"/>
    <property type="molecule type" value="Genomic_DNA"/>
</dbReference>
<comment type="cofactor">
    <cofactor evidence="1">
        <name>pyridoxal 5'-phosphate</name>
        <dbReference type="ChEBI" id="CHEBI:597326"/>
    </cofactor>
</comment>
<dbReference type="Pfam" id="PF03711">
    <property type="entry name" value="OKR_DC_1_C"/>
    <property type="match status" value="1"/>
</dbReference>
<dbReference type="InterPro" id="IPR015421">
    <property type="entry name" value="PyrdxlP-dep_Trfase_major"/>
</dbReference>
<dbReference type="PANTHER" id="PTHR43277:SF3">
    <property type="entry name" value="DECARBOXYLASE, PUTATIVE-RELATED"/>
    <property type="match status" value="1"/>
</dbReference>
<keyword evidence="3" id="KW-0210">Decarboxylase</keyword>
<feature type="domain" description="Orn/Lys/Arg decarboxylase C-terminal" evidence="7">
    <location>
        <begin position="395"/>
        <end position="464"/>
    </location>
</feature>
<proteinExistence type="inferred from homology"/>
<keyword evidence="5" id="KW-0456">Lyase</keyword>
<dbReference type="Gene3D" id="3.40.640.10">
    <property type="entry name" value="Type I PLP-dependent aspartate aminotransferase-like (Major domain)"/>
    <property type="match status" value="1"/>
</dbReference>
<dbReference type="SUPFAM" id="SSF53383">
    <property type="entry name" value="PLP-dependent transferases"/>
    <property type="match status" value="1"/>
</dbReference>
<comment type="caution">
    <text evidence="8">The sequence shown here is derived from an EMBL/GenBank/DDBJ whole genome shotgun (WGS) entry which is preliminary data.</text>
</comment>
<comment type="similarity">
    <text evidence="2">Belongs to the Orn/Lys/Arg decarboxylase class-I family.</text>
</comment>
<evidence type="ECO:0000259" key="7">
    <source>
        <dbReference type="Pfam" id="PF03711"/>
    </source>
</evidence>
<keyword evidence="9" id="KW-1185">Reference proteome</keyword>
<evidence type="ECO:0000256" key="4">
    <source>
        <dbReference type="ARBA" id="ARBA00022898"/>
    </source>
</evidence>
<dbReference type="GO" id="GO:0008483">
    <property type="term" value="F:transaminase activity"/>
    <property type="evidence" value="ECO:0007669"/>
    <property type="project" value="UniProtKB-KW"/>
</dbReference>
<evidence type="ECO:0000256" key="5">
    <source>
        <dbReference type="ARBA" id="ARBA00023239"/>
    </source>
</evidence>
<sequence length="484" mass="54096">MRLTETLEKIKAQHLVSFFMPGHKMGRKIRDYFPLSYENDITEIPDADYLHDPTGAILETEKLISQQYDSLESKMLVGGSTVGILSMILGSMARGDTIIVNRNAHKSVYHAIEMGGLKPVYLIPEMDQTLDIPVNLSASEIEALIQLSPDVRACLLTYPTYEGICYDVKSIIDVCHRHGILVLVDEAHGSHLMLSEALPPSALTLGADIVVQSFHKTLPALTQTACLHFGKNHLLNDRQVEGIKWHLAALQTSSPSYLLMGSVDAMLSLLKDQGPLLMRHLLNAIAEFESQMSDVYYLTIKRYRGMDATKLIVMLKDDVIKSGYDGNWLSETLRDHFGIQVEYAADYFCLLMTSVSNDDEDFEKLMRALKSMDNMIGKNTTRKTKTFVNKSEVSRNQLSKGEVTAYMTQPETVYSPSEAKLKESERCNIAEAEGKVSRGYIIPYPPGIPILVPGERITGDKIAAIEKYRKRLMSLPEGGIEVIK</sequence>
<evidence type="ECO:0000259" key="6">
    <source>
        <dbReference type="Pfam" id="PF01276"/>
    </source>
</evidence>
<dbReference type="Pfam" id="PF01276">
    <property type="entry name" value="OKR_DC_1"/>
    <property type="match status" value="1"/>
</dbReference>
<dbReference type="InterPro" id="IPR008286">
    <property type="entry name" value="Prn/Lys/Arg_de-COase_C"/>
</dbReference>